<organism evidence="1 2">
    <name type="scientific">Eumeta variegata</name>
    <name type="common">Bagworm moth</name>
    <name type="synonym">Eumeta japonica</name>
    <dbReference type="NCBI Taxonomy" id="151549"/>
    <lineage>
        <taxon>Eukaryota</taxon>
        <taxon>Metazoa</taxon>
        <taxon>Ecdysozoa</taxon>
        <taxon>Arthropoda</taxon>
        <taxon>Hexapoda</taxon>
        <taxon>Insecta</taxon>
        <taxon>Pterygota</taxon>
        <taxon>Neoptera</taxon>
        <taxon>Endopterygota</taxon>
        <taxon>Lepidoptera</taxon>
        <taxon>Glossata</taxon>
        <taxon>Ditrysia</taxon>
        <taxon>Tineoidea</taxon>
        <taxon>Psychidae</taxon>
        <taxon>Oiketicinae</taxon>
        <taxon>Eumeta</taxon>
    </lineage>
</organism>
<proteinExistence type="predicted"/>
<dbReference type="EMBL" id="BGZK01003215">
    <property type="protein sequence ID" value="GBO98827.1"/>
    <property type="molecule type" value="Genomic_DNA"/>
</dbReference>
<evidence type="ECO:0000313" key="2">
    <source>
        <dbReference type="Proteomes" id="UP000299102"/>
    </source>
</evidence>
<dbReference type="Proteomes" id="UP000299102">
    <property type="component" value="Unassembled WGS sequence"/>
</dbReference>
<sequence>MTNIRQVWFEFRFSENLGISKIYKTTFGEELIKSIKPMEIGIKYKASPTVNEKWIEEGQEAHHYRILTAKSKSITENVPLDRILETKLAANCQTLISDIHPG</sequence>
<keyword evidence="2" id="KW-1185">Reference proteome</keyword>
<gene>
    <name evidence="1" type="ORF">EVAR_73180_1</name>
</gene>
<evidence type="ECO:0000313" key="1">
    <source>
        <dbReference type="EMBL" id="GBO98827.1"/>
    </source>
</evidence>
<accession>A0A4C1SCA7</accession>
<comment type="caution">
    <text evidence="1">The sequence shown here is derived from an EMBL/GenBank/DDBJ whole genome shotgun (WGS) entry which is preliminary data.</text>
</comment>
<reference evidence="1 2" key="1">
    <citation type="journal article" date="2019" name="Commun. Biol.">
        <title>The bagworm genome reveals a unique fibroin gene that provides high tensile strength.</title>
        <authorList>
            <person name="Kono N."/>
            <person name="Nakamura H."/>
            <person name="Ohtoshi R."/>
            <person name="Tomita M."/>
            <person name="Numata K."/>
            <person name="Arakawa K."/>
        </authorList>
    </citation>
    <scope>NUCLEOTIDE SEQUENCE [LARGE SCALE GENOMIC DNA]</scope>
</reference>
<name>A0A4C1SCA7_EUMVA</name>
<protein>
    <submittedName>
        <fullName evidence="1">Uncharacterized protein</fullName>
    </submittedName>
</protein>
<dbReference type="AlphaFoldDB" id="A0A4C1SCA7"/>